<dbReference type="InterPro" id="IPR011577">
    <property type="entry name" value="Cyt_b561_bac/Ni-Hgenase"/>
</dbReference>
<dbReference type="InterPro" id="IPR016174">
    <property type="entry name" value="Di-haem_cyt_TM"/>
</dbReference>
<keyword evidence="5 6" id="KW-0472">Membrane</keyword>
<dbReference type="Proteomes" id="UP001230156">
    <property type="component" value="Unassembled WGS sequence"/>
</dbReference>
<reference evidence="9" key="1">
    <citation type="submission" date="2023-08" db="EMBL/GenBank/DDBJ databases">
        <title>Rhodospirillaceae gen. nov., a novel taxon isolated from the Yangtze River Yuezi River estuary sludge.</title>
        <authorList>
            <person name="Ruan L."/>
        </authorList>
    </citation>
    <scope>NUCLEOTIDE SEQUENCE [LARGE SCALE GENOMIC DNA]</scope>
    <source>
        <strain evidence="9">R-7</strain>
    </source>
</reference>
<evidence type="ECO:0000259" key="7">
    <source>
        <dbReference type="Pfam" id="PF01292"/>
    </source>
</evidence>
<feature type="transmembrane region" description="Helical" evidence="6">
    <location>
        <begin position="50"/>
        <end position="68"/>
    </location>
</feature>
<dbReference type="Gene3D" id="1.20.950.20">
    <property type="entry name" value="Transmembrane di-heme cytochromes, Chain C"/>
    <property type="match status" value="1"/>
</dbReference>
<comment type="subcellular location">
    <subcellularLocation>
        <location evidence="1">Cell membrane</location>
        <topology evidence="1">Multi-pass membrane protein</topology>
    </subcellularLocation>
</comment>
<feature type="transmembrane region" description="Helical" evidence="6">
    <location>
        <begin position="211"/>
        <end position="230"/>
    </location>
</feature>
<name>A0ABU0YG80_9PROT</name>
<protein>
    <submittedName>
        <fullName evidence="8">Cytochrome b/b6 domain-containing protein</fullName>
    </submittedName>
</protein>
<dbReference type="PANTHER" id="PTHR30485:SF2">
    <property type="entry name" value="BLL0597 PROTEIN"/>
    <property type="match status" value="1"/>
</dbReference>
<dbReference type="Pfam" id="PF01292">
    <property type="entry name" value="Ni_hydr_CYTB"/>
    <property type="match status" value="1"/>
</dbReference>
<evidence type="ECO:0000256" key="2">
    <source>
        <dbReference type="ARBA" id="ARBA00022475"/>
    </source>
</evidence>
<evidence type="ECO:0000256" key="1">
    <source>
        <dbReference type="ARBA" id="ARBA00004651"/>
    </source>
</evidence>
<feature type="transmembrane region" description="Helical" evidence="6">
    <location>
        <begin position="20"/>
        <end position="38"/>
    </location>
</feature>
<organism evidence="8 9">
    <name type="scientific">Dongia sedimenti</name>
    <dbReference type="NCBI Taxonomy" id="3064282"/>
    <lineage>
        <taxon>Bacteria</taxon>
        <taxon>Pseudomonadati</taxon>
        <taxon>Pseudomonadota</taxon>
        <taxon>Alphaproteobacteria</taxon>
        <taxon>Rhodospirillales</taxon>
        <taxon>Dongiaceae</taxon>
        <taxon>Dongia</taxon>
    </lineage>
</organism>
<comment type="caution">
    <text evidence="8">The sequence shown here is derived from an EMBL/GenBank/DDBJ whole genome shotgun (WGS) entry which is preliminary data.</text>
</comment>
<evidence type="ECO:0000313" key="8">
    <source>
        <dbReference type="EMBL" id="MDQ7246726.1"/>
    </source>
</evidence>
<keyword evidence="3 6" id="KW-0812">Transmembrane</keyword>
<proteinExistence type="predicted"/>
<dbReference type="InterPro" id="IPR051542">
    <property type="entry name" value="Hydrogenase_cytochrome"/>
</dbReference>
<evidence type="ECO:0000313" key="9">
    <source>
        <dbReference type="Proteomes" id="UP001230156"/>
    </source>
</evidence>
<accession>A0ABU0YG80</accession>
<dbReference type="RefSeq" id="WP_379954122.1">
    <property type="nucleotide sequence ID" value="NZ_JAUYVI010000001.1"/>
</dbReference>
<sequence>MAPDSSTMADLAPVRVWDPYVRAFHWLLVIGIVASWITGENEWYETHYQVGLGVGWLVLFRILWGFVGSRTARFTQFIKGPAAVLGYAKTLFARKPSHSFGHNAAGGLMVLVLLLAVGIQSFSGLFNTDDVLFDGPLYDNAPESVTDLAGFVHAWLFNILLALIALHVLVIALYLFWKRENLVRAMVTGRAFLPRPNGPKGNGEADFASPLRALIVAAIAAVPPIAVYVLN</sequence>
<dbReference type="PANTHER" id="PTHR30485">
    <property type="entry name" value="NI/FE-HYDROGENASE 1 B-TYPE CYTOCHROME SUBUNIT"/>
    <property type="match status" value="1"/>
</dbReference>
<evidence type="ECO:0000256" key="5">
    <source>
        <dbReference type="ARBA" id="ARBA00023136"/>
    </source>
</evidence>
<feature type="transmembrane region" description="Helical" evidence="6">
    <location>
        <begin position="104"/>
        <end position="126"/>
    </location>
</feature>
<keyword evidence="4 6" id="KW-1133">Transmembrane helix</keyword>
<evidence type="ECO:0000256" key="3">
    <source>
        <dbReference type="ARBA" id="ARBA00022692"/>
    </source>
</evidence>
<feature type="domain" description="Cytochrome b561 bacterial/Ni-hydrogenase" evidence="7">
    <location>
        <begin position="16"/>
        <end position="189"/>
    </location>
</feature>
<dbReference type="SUPFAM" id="SSF81342">
    <property type="entry name" value="Transmembrane di-heme cytochromes"/>
    <property type="match status" value="1"/>
</dbReference>
<feature type="transmembrane region" description="Helical" evidence="6">
    <location>
        <begin position="155"/>
        <end position="177"/>
    </location>
</feature>
<gene>
    <name evidence="8" type="ORF">Q8A70_03575</name>
</gene>
<evidence type="ECO:0000256" key="4">
    <source>
        <dbReference type="ARBA" id="ARBA00022989"/>
    </source>
</evidence>
<dbReference type="EMBL" id="JAUYVI010000001">
    <property type="protein sequence ID" value="MDQ7246726.1"/>
    <property type="molecule type" value="Genomic_DNA"/>
</dbReference>
<keyword evidence="2" id="KW-1003">Cell membrane</keyword>
<keyword evidence="9" id="KW-1185">Reference proteome</keyword>
<evidence type="ECO:0000256" key="6">
    <source>
        <dbReference type="SAM" id="Phobius"/>
    </source>
</evidence>